<protein>
    <submittedName>
        <fullName evidence="1">Uncharacterized protein</fullName>
    </submittedName>
</protein>
<proteinExistence type="predicted"/>
<accession>A0ACC3SDZ5</accession>
<sequence length="706" mass="77415">MTRPSAPVALARLDILQFTVKLNAVRAASTLSAIKRGAFAEKFGSERTRARPGKRTFERSDRADRLYGRDDGRDRGFKRGGINEEEGYRTRSREYRGDHTRQSQDGTSERGSQRRYTFSGHDTQTQPSAAAELLAPYLEQGRELYLSAIRQQIATEELGIDSTDDNAFAEKAAMKKLLKQAMKEPSQEARKAAQICNRLRFVVLPAGQAGRNRLGYKADPATVNFSWTGTTPWNQDLVKEVIKAEVERAVARRHSGEKDYSSVSLQSQLDALAKAVEQQQEKPESIQASTPIPAKENQWPPKERSDDLDLGFGTGRSGERFREQRLSPFAGSRGNEDARPSRSFRDYGRSDGHDNFVSIPYTTAASEFLYGANAVLAALRAQRRKLYKLYLHRSASSTRGSEIDVAARYAKVPIERVSDSFLSVMDKVSQGRPHNGIVLEASRVPFPPVLSLHRYEPGTTAMSFELAPQTREDELVNGTSTTLKIPALRPHFPLVVLLDGITDPQNVGNILRTCYFYGVDAVGICINTCAPLSSPFLVKAGSGATEALSLFALPKPGHFVSSSRANGWGVFSAVGPDFQPQPKNSSAIDGRRKRERMRLRTDTMFSPLAQGPAILMLGGEGEGLRPLMREKASGLVTIPGGRRLGSGAVDIGVDSLNVGAAAAVLVEAFMRMPRKQVERGELGGESSKETAGEDDVTSFFPADLVE</sequence>
<comment type="caution">
    <text evidence="1">The sequence shown here is derived from an EMBL/GenBank/DDBJ whole genome shotgun (WGS) entry which is preliminary data.</text>
</comment>
<dbReference type="Proteomes" id="UP001320706">
    <property type="component" value="Unassembled WGS sequence"/>
</dbReference>
<evidence type="ECO:0000313" key="1">
    <source>
        <dbReference type="EMBL" id="KAK8207612.1"/>
    </source>
</evidence>
<evidence type="ECO:0000313" key="2">
    <source>
        <dbReference type="Proteomes" id="UP001320706"/>
    </source>
</evidence>
<gene>
    <name evidence="1" type="ORF">M8818_004266</name>
</gene>
<organism evidence="1 2">
    <name type="scientific">Zalaria obscura</name>
    <dbReference type="NCBI Taxonomy" id="2024903"/>
    <lineage>
        <taxon>Eukaryota</taxon>
        <taxon>Fungi</taxon>
        <taxon>Dikarya</taxon>
        <taxon>Ascomycota</taxon>
        <taxon>Pezizomycotina</taxon>
        <taxon>Dothideomycetes</taxon>
        <taxon>Dothideomycetidae</taxon>
        <taxon>Dothideales</taxon>
        <taxon>Zalariaceae</taxon>
        <taxon>Zalaria</taxon>
    </lineage>
</organism>
<dbReference type="EMBL" id="JAMKPW020000021">
    <property type="protein sequence ID" value="KAK8207612.1"/>
    <property type="molecule type" value="Genomic_DNA"/>
</dbReference>
<name>A0ACC3SDZ5_9PEZI</name>
<reference evidence="1" key="1">
    <citation type="submission" date="2024-02" db="EMBL/GenBank/DDBJ databases">
        <title>Metagenome Assembled Genome of Zalaria obscura JY119.</title>
        <authorList>
            <person name="Vighnesh L."/>
            <person name="Jagadeeshwari U."/>
            <person name="Venkata Ramana C."/>
            <person name="Sasikala C."/>
        </authorList>
    </citation>
    <scope>NUCLEOTIDE SEQUENCE</scope>
    <source>
        <strain evidence="1">JY119</strain>
    </source>
</reference>
<keyword evidence="2" id="KW-1185">Reference proteome</keyword>